<comment type="caution">
    <text evidence="1">The sequence shown here is derived from an EMBL/GenBank/DDBJ whole genome shotgun (WGS) entry which is preliminary data.</text>
</comment>
<dbReference type="InterPro" id="IPR036411">
    <property type="entry name" value="TorD-like_sf"/>
</dbReference>
<dbReference type="Gene3D" id="1.10.3480.10">
    <property type="entry name" value="TorD-like"/>
    <property type="match status" value="1"/>
</dbReference>
<organism evidence="1 2">
    <name type="scientific">Eggerthella guodeyinii</name>
    <dbReference type="NCBI Taxonomy" id="2690837"/>
    <lineage>
        <taxon>Bacteria</taxon>
        <taxon>Bacillati</taxon>
        <taxon>Actinomycetota</taxon>
        <taxon>Coriobacteriia</taxon>
        <taxon>Eggerthellales</taxon>
        <taxon>Eggerthellaceae</taxon>
        <taxon>Eggerthella</taxon>
    </lineage>
</organism>
<evidence type="ECO:0000313" key="1">
    <source>
        <dbReference type="EMBL" id="MRX82098.1"/>
    </source>
</evidence>
<dbReference type="Proteomes" id="UP000438093">
    <property type="component" value="Unassembled WGS sequence"/>
</dbReference>
<gene>
    <name evidence="1" type="ORF">GJG86_06290</name>
</gene>
<name>A0A6N7RMX9_9ACTN</name>
<dbReference type="EMBL" id="VTFY01000004">
    <property type="protein sequence ID" value="MRX82098.1"/>
    <property type="molecule type" value="Genomic_DNA"/>
</dbReference>
<keyword evidence="2" id="KW-1185">Reference proteome</keyword>
<reference evidence="2" key="1">
    <citation type="submission" date="2019-08" db="EMBL/GenBank/DDBJ databases">
        <title>Arthrobacter sp. nov., isolated from plateau pika and Tibetan wild ass.</title>
        <authorList>
            <person name="Ge Y."/>
        </authorList>
    </citation>
    <scope>NUCLEOTIDE SEQUENCE [LARGE SCALE GENOMIC DNA]</scope>
    <source>
        <strain evidence="2">HF-4214</strain>
    </source>
</reference>
<proteinExistence type="predicted"/>
<sequence length="190" mass="21067">MEHKHTAPRERANTYATFASGLLNPPGDPKQEQAFLERLLVSNSPTFVPLSEQCIREAHCAEGRWRFGTIDGRHRRHVMRCYDHVSFDFRRLHGYPVLVQSLRADSLATECAFMAFLLAGVETVEVDEPTDGRIAFADAFLNAHLGLWVNDAARACASAGSDDHVTRTVEACATFVSSELATRTSARCLS</sequence>
<accession>A0A6N7RMX9</accession>
<evidence type="ECO:0000313" key="2">
    <source>
        <dbReference type="Proteomes" id="UP000438093"/>
    </source>
</evidence>
<dbReference type="SUPFAM" id="SSF89155">
    <property type="entry name" value="TorD-like"/>
    <property type="match status" value="1"/>
</dbReference>
<dbReference type="AlphaFoldDB" id="A0A6N7RMX9"/>
<protein>
    <submittedName>
        <fullName evidence="1">Uncharacterized protein</fullName>
    </submittedName>
</protein>
<dbReference type="RefSeq" id="WP_154332978.1">
    <property type="nucleotide sequence ID" value="NZ_VTFY01000004.1"/>
</dbReference>